<dbReference type="AlphaFoldDB" id="A0A1I6NQ55"/>
<dbReference type="Proteomes" id="UP000198660">
    <property type="component" value="Unassembled WGS sequence"/>
</dbReference>
<sequence length="139" mass="15898">MKQSFPIKYEWDIVTIRKEVRKLAKEHGFSELNQARIVQSVSELASNVVHHAEEGRVQVELIEEENRSGIRIIVRDFGPGIDDLDQILRLSESPASVEGYGLKQVRELMDDFSIRAVEGKGTYVSVSKWKDESDHLKCE</sequence>
<evidence type="ECO:0000256" key="1">
    <source>
        <dbReference type="ARBA" id="ARBA00022527"/>
    </source>
</evidence>
<evidence type="ECO:0000313" key="4">
    <source>
        <dbReference type="Proteomes" id="UP000198660"/>
    </source>
</evidence>
<keyword evidence="4" id="KW-1185">Reference proteome</keyword>
<proteinExistence type="predicted"/>
<dbReference type="CDD" id="cd16934">
    <property type="entry name" value="HATPase_RsbT-like"/>
    <property type="match status" value="1"/>
</dbReference>
<dbReference type="SMART" id="SM00387">
    <property type="entry name" value="HATPase_c"/>
    <property type="match status" value="1"/>
</dbReference>
<feature type="domain" description="Histidine kinase/HSP90-like ATPase" evidence="2">
    <location>
        <begin position="32"/>
        <end position="132"/>
    </location>
</feature>
<gene>
    <name evidence="3" type="ORF">SAMN05444972_10113</name>
</gene>
<protein>
    <submittedName>
        <fullName evidence="3">Serine/threonine-protein kinase RsbT</fullName>
    </submittedName>
</protein>
<organism evidence="3 4">
    <name type="scientific">Marininema halotolerans</name>
    <dbReference type="NCBI Taxonomy" id="1155944"/>
    <lineage>
        <taxon>Bacteria</taxon>
        <taxon>Bacillati</taxon>
        <taxon>Bacillota</taxon>
        <taxon>Bacilli</taxon>
        <taxon>Bacillales</taxon>
        <taxon>Thermoactinomycetaceae</taxon>
        <taxon>Marininema</taxon>
    </lineage>
</organism>
<keyword evidence="3" id="KW-0808">Transferase</keyword>
<dbReference type="InterPro" id="IPR036890">
    <property type="entry name" value="HATPase_C_sf"/>
</dbReference>
<dbReference type="InterPro" id="IPR050267">
    <property type="entry name" value="Anti-sigma-factor_SerPK"/>
</dbReference>
<dbReference type="InterPro" id="IPR003594">
    <property type="entry name" value="HATPase_dom"/>
</dbReference>
<dbReference type="SUPFAM" id="SSF55874">
    <property type="entry name" value="ATPase domain of HSP90 chaperone/DNA topoisomerase II/histidine kinase"/>
    <property type="match status" value="1"/>
</dbReference>
<dbReference type="Pfam" id="PF13581">
    <property type="entry name" value="HATPase_c_2"/>
    <property type="match status" value="1"/>
</dbReference>
<accession>A0A1I6NQ55</accession>
<evidence type="ECO:0000313" key="3">
    <source>
        <dbReference type="EMBL" id="SFS30112.1"/>
    </source>
</evidence>
<dbReference type="EMBL" id="FPAA01000001">
    <property type="protein sequence ID" value="SFS30112.1"/>
    <property type="molecule type" value="Genomic_DNA"/>
</dbReference>
<keyword evidence="3" id="KW-0418">Kinase</keyword>
<reference evidence="4" key="1">
    <citation type="submission" date="2016-10" db="EMBL/GenBank/DDBJ databases">
        <authorList>
            <person name="Varghese N."/>
            <person name="Submissions S."/>
        </authorList>
    </citation>
    <scope>NUCLEOTIDE SEQUENCE [LARGE SCALE GENOMIC DNA]</scope>
    <source>
        <strain evidence="4">DSM 45789</strain>
    </source>
</reference>
<keyword evidence="1" id="KW-0723">Serine/threonine-protein kinase</keyword>
<name>A0A1I6NQ55_9BACL</name>
<dbReference type="GO" id="GO:0004674">
    <property type="term" value="F:protein serine/threonine kinase activity"/>
    <property type="evidence" value="ECO:0007669"/>
    <property type="project" value="UniProtKB-KW"/>
</dbReference>
<dbReference type="PANTHER" id="PTHR35526">
    <property type="entry name" value="ANTI-SIGMA-F FACTOR RSBW-RELATED"/>
    <property type="match status" value="1"/>
</dbReference>
<dbReference type="Gene3D" id="3.30.565.10">
    <property type="entry name" value="Histidine kinase-like ATPase, C-terminal domain"/>
    <property type="match status" value="1"/>
</dbReference>
<dbReference type="RefSeq" id="WP_176391786.1">
    <property type="nucleotide sequence ID" value="NZ_FPAA01000001.1"/>
</dbReference>
<evidence type="ECO:0000259" key="2">
    <source>
        <dbReference type="SMART" id="SM00387"/>
    </source>
</evidence>
<dbReference type="PANTHER" id="PTHR35526:SF3">
    <property type="entry name" value="ANTI-SIGMA-F FACTOR RSBW"/>
    <property type="match status" value="1"/>
</dbReference>